<protein>
    <submittedName>
        <fullName evidence="1">Uncharacterized protein</fullName>
    </submittedName>
</protein>
<sequence>MWWECVKYRKLCFASRKLFIREFHVFFVVIRKFIKRFAQCQSKQAE</sequence>
<evidence type="ECO:0000313" key="1">
    <source>
        <dbReference type="EMBL" id="ADP40686.1"/>
    </source>
</evidence>
<dbReference type="Proteomes" id="UP000000387">
    <property type="component" value="Chromosome"/>
</dbReference>
<gene>
    <name evidence="1" type="ordered locus">HMPREF0733_11229</name>
</gene>
<organism evidence="1 2">
    <name type="scientific">Rothia dentocariosa (strain ATCC 17931 / CDC X599 / XDIA)</name>
    <dbReference type="NCBI Taxonomy" id="762948"/>
    <lineage>
        <taxon>Bacteria</taxon>
        <taxon>Bacillati</taxon>
        <taxon>Actinomycetota</taxon>
        <taxon>Actinomycetes</taxon>
        <taxon>Micrococcales</taxon>
        <taxon>Micrococcaceae</taxon>
        <taxon>Rothia</taxon>
    </lineage>
</organism>
<accession>E3H4Q3</accession>
<dbReference type="KEGG" id="rdn:HMPREF0733_11229"/>
<dbReference type="AlphaFoldDB" id="E3H4Q3"/>
<dbReference type="EMBL" id="CP002280">
    <property type="protein sequence ID" value="ADP40686.1"/>
    <property type="molecule type" value="Genomic_DNA"/>
</dbReference>
<dbReference type="HOGENOM" id="CLU_3188565_0_0_11"/>
<evidence type="ECO:0000313" key="2">
    <source>
        <dbReference type="Proteomes" id="UP000000387"/>
    </source>
</evidence>
<name>E3H4Q3_ROTDC</name>
<reference evidence="2" key="1">
    <citation type="submission" date="2010-10" db="EMBL/GenBank/DDBJ databases">
        <title>The complete genome of Rothia dentocariosa ATCC 17931.</title>
        <authorList>
            <person name="Muzny D."/>
            <person name="Qin X."/>
            <person name="Buhay C."/>
            <person name="Dugan-Rocha S."/>
            <person name="Ding Y."/>
            <person name="Chen G."/>
            <person name="Hawes A."/>
            <person name="Holder M."/>
            <person name="Jhangiani S."/>
            <person name="Johnson A."/>
            <person name="Khan Z."/>
            <person name="Li Z."/>
            <person name="Liu W."/>
            <person name="Liu X."/>
            <person name="Perez L."/>
            <person name="Shen H."/>
            <person name="Wang Q."/>
            <person name="Watt J."/>
            <person name="Xi L."/>
            <person name="Xin Y."/>
            <person name="Zhou J."/>
            <person name="Deng J."/>
            <person name="Jiang H."/>
            <person name="Liu Y."/>
            <person name="Qu J."/>
            <person name="Song X.-Z."/>
            <person name="Zhang L."/>
            <person name="Villasana D."/>
            <person name="Johnson A."/>
            <person name="Liu J."/>
            <person name="Liyanage D."/>
            <person name="Lorensuhewa L."/>
            <person name="Robinson T."/>
            <person name="Song A."/>
            <person name="Song B.-B."/>
            <person name="Dinh H."/>
            <person name="Thornton R."/>
            <person name="Coyle M."/>
            <person name="Francisco L."/>
            <person name="Jackson L."/>
            <person name="Javaid M."/>
            <person name="Korchina V."/>
            <person name="Kovar C."/>
            <person name="Mata R."/>
            <person name="Mathew T."/>
            <person name="Ngo R."/>
            <person name="Nguyen L."/>
            <person name="Nguyen N."/>
            <person name="Okwuonu G."/>
            <person name="Ongeri F."/>
            <person name="Pham C."/>
            <person name="Simmons D."/>
            <person name="Wilczek-Boney K."/>
            <person name="Hale W."/>
            <person name="Jakkamsetti A."/>
            <person name="Pham P."/>
            <person name="Ruth R."/>
            <person name="San Lucas F."/>
            <person name="Warren J."/>
            <person name="Zhang J."/>
            <person name="Zhao Z."/>
            <person name="Zhou C."/>
            <person name="Zhu D."/>
            <person name="Lee S."/>
            <person name="Bess C."/>
            <person name="Blankenburg K."/>
            <person name="Forbes L."/>
            <person name="Fu Q."/>
            <person name="Gubbala S."/>
            <person name="Hirani K."/>
            <person name="Jayaseelan J.C."/>
            <person name="Lara F."/>
            <person name="Munidasa M."/>
            <person name="Palculict T."/>
            <person name="Patil S."/>
            <person name="Pu L.-L."/>
            <person name="Saada N."/>
            <person name="Tang L."/>
            <person name="Weissenberger G."/>
            <person name="Zhu Y."/>
            <person name="Hemphill L."/>
            <person name="Shang Y."/>
            <person name="Youmans B."/>
            <person name="Ayvaz T."/>
            <person name="Ross M."/>
            <person name="Santibanez J."/>
            <person name="Aqrawi P."/>
            <person name="Gross S."/>
            <person name="Joshi V."/>
            <person name="Fowler G."/>
            <person name="Nazareth L."/>
            <person name="Reid J."/>
            <person name="Worley K."/>
            <person name="Petrosino J."/>
            <person name="Highlander S."/>
            <person name="Gibbs R."/>
        </authorList>
    </citation>
    <scope>NUCLEOTIDE SEQUENCE [LARGE SCALE GENOMIC DNA]</scope>
    <source>
        <strain evidence="2">ATCC 17931 / CDC X599 / XDIA</strain>
    </source>
</reference>
<proteinExistence type="predicted"/>